<protein>
    <recommendedName>
        <fullName evidence="7">Glucose-6-phosphate 1-dehydrogenase</fullName>
        <shortName evidence="7">G6PD</shortName>
        <ecNumber evidence="7">1.1.1.49</ecNumber>
    </recommendedName>
</protein>
<dbReference type="EC" id="1.1.1.49" evidence="7"/>
<evidence type="ECO:0000256" key="3">
    <source>
        <dbReference type="ARBA" id="ARBA00022526"/>
    </source>
</evidence>
<feature type="active site" description="Proton acceptor" evidence="7">
    <location>
        <position position="242"/>
    </location>
</feature>
<evidence type="ECO:0000259" key="8">
    <source>
        <dbReference type="Pfam" id="PF00479"/>
    </source>
</evidence>
<comment type="catalytic activity">
    <reaction evidence="7">
        <text>D-glucose 6-phosphate + NADP(+) = 6-phospho-D-glucono-1,5-lactone + NADPH + H(+)</text>
        <dbReference type="Rhea" id="RHEA:15841"/>
        <dbReference type="ChEBI" id="CHEBI:15378"/>
        <dbReference type="ChEBI" id="CHEBI:57783"/>
        <dbReference type="ChEBI" id="CHEBI:57955"/>
        <dbReference type="ChEBI" id="CHEBI:58349"/>
        <dbReference type="ChEBI" id="CHEBI:61548"/>
        <dbReference type="EC" id="1.1.1.49"/>
    </reaction>
</comment>
<dbReference type="NCBIfam" id="TIGR00871">
    <property type="entry name" value="zwf"/>
    <property type="match status" value="1"/>
</dbReference>
<comment type="function">
    <text evidence="7">Catalyzes the oxidation of glucose 6-phosphate to 6-phosphogluconolactone.</text>
</comment>
<dbReference type="SUPFAM" id="SSF51735">
    <property type="entry name" value="NAD(P)-binding Rossmann-fold domains"/>
    <property type="match status" value="1"/>
</dbReference>
<dbReference type="PANTHER" id="PTHR23429">
    <property type="entry name" value="GLUCOSE-6-PHOSPHATE 1-DEHYDROGENASE G6PD"/>
    <property type="match status" value="1"/>
</dbReference>
<feature type="binding site" evidence="7">
    <location>
        <position position="340"/>
    </location>
    <ligand>
        <name>substrate</name>
    </ligand>
</feature>
<dbReference type="KEGG" id="wci:WS105_0042"/>
<feature type="domain" description="Glucose-6-phosphate dehydrogenase NAD-binding" evidence="8">
    <location>
        <begin position="11"/>
        <end position="189"/>
    </location>
</feature>
<dbReference type="KEGG" id="wce:WS08_0042"/>
<dbReference type="PROSITE" id="PS00069">
    <property type="entry name" value="G6P_DEHYDROGENASE"/>
    <property type="match status" value="1"/>
</dbReference>
<feature type="binding site" evidence="7">
    <location>
        <begin position="86"/>
        <end position="87"/>
    </location>
    <ligand>
        <name>NADP(+)</name>
        <dbReference type="ChEBI" id="CHEBI:58349"/>
    </ligand>
</feature>
<reference evidence="10 11" key="1">
    <citation type="journal article" date="2014" name="Genome Announc.">
        <title>Complete Genome Sequences of Fish Pathogenic Weissella ceti Strains WS74 and WS105.</title>
        <authorList>
            <person name="Figueiredo H.C."/>
            <person name="Leal C.A."/>
            <person name="Dorella F.A."/>
            <person name="Carvalho A.F."/>
            <person name="Soares S.C."/>
            <person name="Pereira F.L."/>
            <person name="Azevedo V.A."/>
        </authorList>
    </citation>
    <scope>NUCLEOTIDE SEQUENCE [LARGE SCALE GENOMIC DNA]</scope>
    <source>
        <strain evidence="10 11">WS74</strain>
    </source>
</reference>
<feature type="binding site" evidence="7">
    <location>
        <position position="47"/>
    </location>
    <ligand>
        <name>NADP(+)</name>
        <dbReference type="ChEBI" id="CHEBI:58349"/>
    </ligand>
</feature>
<dbReference type="PRINTS" id="PR00079">
    <property type="entry name" value="G6PDHDRGNASE"/>
</dbReference>
<feature type="binding site" evidence="7">
    <location>
        <position position="345"/>
    </location>
    <ligand>
        <name>substrate</name>
    </ligand>
</feature>
<dbReference type="PATRIC" id="fig|759620.7.peg.39"/>
<dbReference type="KEGG" id="wct:WS74_0041"/>
<dbReference type="PANTHER" id="PTHR23429:SF0">
    <property type="entry name" value="GLUCOSE-6-PHOSPHATE 1-DEHYDROGENASE"/>
    <property type="match status" value="1"/>
</dbReference>
<dbReference type="InterPro" id="IPR019796">
    <property type="entry name" value="G6P_DH_AS"/>
</dbReference>
<dbReference type="Gene3D" id="3.30.360.10">
    <property type="entry name" value="Dihydrodipicolinate Reductase, domain 2"/>
    <property type="match status" value="1"/>
</dbReference>
<keyword evidence="5 7" id="KW-0560">Oxidoreductase</keyword>
<dbReference type="EMBL" id="CP009223">
    <property type="protein sequence ID" value="AIM62293.1"/>
    <property type="molecule type" value="Genomic_DNA"/>
</dbReference>
<dbReference type="HAMAP" id="MF_00966">
    <property type="entry name" value="G6PD"/>
    <property type="match status" value="1"/>
</dbReference>
<keyword evidence="4 7" id="KW-0521">NADP</keyword>
<sequence length="488" mass="54889">MPEEITTLLTFFGGTGDLAKRKLYPSVYNLYKKGFLQEHFAVVGAARQDLTTEEFHQMVRESIADFVEDEANAEAFISHFYYVHQDITDPAAYKPMLDLNNELDAKYNLKGNRIFYMSVAPRFFGTIAKYLKSEGLLTENGEYNRLMIEKPFGVSYATAEELQAELSAAFDDDQIFRIDHYLGKEMVQNIAPLRFGNNLIDAAWNKDYIDNIQVTLSEVLGVEERAGYYDTSGALRDMIQNHTMQIIGWLAMEKPASFTDTDIRAAKNAAFNALKIYSADEVAENFVRGQYGESADGSQRRYLDEPDVPAESQNNTFVAGKLQFDMDRWEGVPFFIRSGKRLAAKQTRVDVVFKKDANIFGMAGDALVNPVLSILIDPVGKVEFTMNAKKVAEDFALRPVTLEWQVPAEDKAITPEPYERMIHDAMDGNGSNFADWNGVAVAWKFVDAVQEAWDNSHAEFPNYVSGSMGPAASDEFLAKDNATWVFEG</sequence>
<feature type="binding site" evidence="7">
    <location>
        <begin position="13"/>
        <end position="20"/>
    </location>
    <ligand>
        <name>NADP(+)</name>
        <dbReference type="ChEBI" id="CHEBI:58349"/>
    </ligand>
</feature>
<evidence type="ECO:0000313" key="11">
    <source>
        <dbReference type="Proteomes" id="UP000029079"/>
    </source>
</evidence>
<feature type="binding site" evidence="7">
    <location>
        <position position="237"/>
    </location>
    <ligand>
        <name>substrate</name>
    </ligand>
</feature>
<feature type="binding site" evidence="7">
    <location>
        <position position="180"/>
    </location>
    <ligand>
        <name>substrate</name>
    </ligand>
</feature>
<dbReference type="STRING" id="759620.WS105_0042"/>
<proteinExistence type="inferred from homology"/>
<dbReference type="GO" id="GO:0005829">
    <property type="term" value="C:cytosol"/>
    <property type="evidence" value="ECO:0007669"/>
    <property type="project" value="TreeGrafter"/>
</dbReference>
<dbReference type="GO" id="GO:0050661">
    <property type="term" value="F:NADP binding"/>
    <property type="evidence" value="ECO:0007669"/>
    <property type="project" value="UniProtKB-UniRule"/>
</dbReference>
<name>A0A075TXG4_9LACO</name>
<evidence type="ECO:0000256" key="2">
    <source>
        <dbReference type="ARBA" id="ARBA00009975"/>
    </source>
</evidence>
<feature type="binding site" evidence="7">
    <location>
        <position position="150"/>
    </location>
    <ligand>
        <name>NADP(+)</name>
        <dbReference type="ChEBI" id="CHEBI:58349"/>
    </ligand>
</feature>
<dbReference type="InterPro" id="IPR022674">
    <property type="entry name" value="G6P_DH_NAD-bd"/>
</dbReference>
<reference evidence="11" key="2">
    <citation type="submission" date="2014-08" db="EMBL/GenBank/DDBJ databases">
        <title>Complete genome of Weissella ceti strain WS74 isolated from diseased rainbow trout in Brazil.</title>
        <authorList>
            <person name="Figueiredo H.C.P."/>
            <person name="Leal C.A.G."/>
            <person name="Pereira F.L."/>
            <person name="Soares S.C."/>
            <person name="Dorella F.A."/>
            <person name="Carvalho A.F."/>
            <person name="Azevedo V.A.C."/>
        </authorList>
    </citation>
    <scope>NUCLEOTIDE SEQUENCE [LARGE SCALE GENOMIC DNA]</scope>
    <source>
        <strain evidence="11">WS74</strain>
    </source>
</reference>
<evidence type="ECO:0000256" key="1">
    <source>
        <dbReference type="ARBA" id="ARBA00004937"/>
    </source>
</evidence>
<dbReference type="InterPro" id="IPR036291">
    <property type="entry name" value="NAD(P)-bd_dom_sf"/>
</dbReference>
<evidence type="ECO:0000259" key="9">
    <source>
        <dbReference type="Pfam" id="PF02781"/>
    </source>
</evidence>
<dbReference type="Gene3D" id="3.40.50.720">
    <property type="entry name" value="NAD(P)-binding Rossmann-like Domain"/>
    <property type="match status" value="1"/>
</dbReference>
<dbReference type="InterPro" id="IPR001282">
    <property type="entry name" value="G6P_DH"/>
</dbReference>
<feature type="binding site" evidence="7">
    <location>
        <position position="184"/>
    </location>
    <ligand>
        <name>substrate</name>
    </ligand>
</feature>
<dbReference type="Proteomes" id="UP000029079">
    <property type="component" value="Chromosome"/>
</dbReference>
<dbReference type="UniPathway" id="UPA00115">
    <property type="reaction ID" value="UER00408"/>
</dbReference>
<evidence type="ECO:0000256" key="7">
    <source>
        <dbReference type="HAMAP-Rule" id="MF_00966"/>
    </source>
</evidence>
<keyword evidence="6 7" id="KW-0119">Carbohydrate metabolism</keyword>
<comment type="pathway">
    <text evidence="1 7">Carbohydrate degradation; pentose phosphate pathway; D-ribulose 5-phosphate from D-glucose 6-phosphate (oxidative stage): step 1/3.</text>
</comment>
<keyword evidence="11" id="KW-1185">Reference proteome</keyword>
<dbReference type="AlphaFoldDB" id="A0A075TXG4"/>
<dbReference type="OrthoDB" id="9802739at2"/>
<feature type="domain" description="Glucose-6-phosphate dehydrogenase C-terminal" evidence="9">
    <location>
        <begin position="193"/>
        <end position="484"/>
    </location>
</feature>
<dbReference type="PIRSF" id="PIRSF000110">
    <property type="entry name" value="G6PD"/>
    <property type="match status" value="1"/>
</dbReference>
<dbReference type="RefSeq" id="WP_009495705.1">
    <property type="nucleotide sequence ID" value="NZ_CP009223.1"/>
</dbReference>
<evidence type="ECO:0000256" key="4">
    <source>
        <dbReference type="ARBA" id="ARBA00022857"/>
    </source>
</evidence>
<dbReference type="GO" id="GO:0004345">
    <property type="term" value="F:glucose-6-phosphate dehydrogenase activity"/>
    <property type="evidence" value="ECO:0007669"/>
    <property type="project" value="UniProtKB-UniRule"/>
</dbReference>
<dbReference type="Pfam" id="PF00479">
    <property type="entry name" value="G6PD_N"/>
    <property type="match status" value="1"/>
</dbReference>
<comment type="similarity">
    <text evidence="2 7">Belongs to the glucose-6-phosphate dehydrogenase family.</text>
</comment>
<evidence type="ECO:0000256" key="6">
    <source>
        <dbReference type="ARBA" id="ARBA00023277"/>
    </source>
</evidence>
<feature type="binding site" evidence="7">
    <location>
        <position position="218"/>
    </location>
    <ligand>
        <name>substrate</name>
    </ligand>
</feature>
<evidence type="ECO:0000313" key="10">
    <source>
        <dbReference type="EMBL" id="AIM62293.1"/>
    </source>
</evidence>
<gene>
    <name evidence="7" type="primary">zwf</name>
    <name evidence="10" type="ORF">WS74_0041</name>
</gene>
<dbReference type="Pfam" id="PF02781">
    <property type="entry name" value="G6PD_C"/>
    <property type="match status" value="1"/>
</dbReference>
<dbReference type="GO" id="GO:0006006">
    <property type="term" value="P:glucose metabolic process"/>
    <property type="evidence" value="ECO:0007669"/>
    <property type="project" value="UniProtKB-KW"/>
</dbReference>
<dbReference type="InterPro" id="IPR022675">
    <property type="entry name" value="G6P_DH_C"/>
</dbReference>
<accession>A0A075TXG4</accession>
<keyword evidence="3 7" id="KW-0313">Glucose metabolism</keyword>
<organism evidence="10 11">
    <name type="scientific">Weissella ceti</name>
    <dbReference type="NCBI Taxonomy" id="759620"/>
    <lineage>
        <taxon>Bacteria</taxon>
        <taxon>Bacillati</taxon>
        <taxon>Bacillota</taxon>
        <taxon>Bacilli</taxon>
        <taxon>Lactobacillales</taxon>
        <taxon>Lactobacillaceae</taxon>
        <taxon>Weissella</taxon>
    </lineage>
</organism>
<dbReference type="GO" id="GO:0009051">
    <property type="term" value="P:pentose-phosphate shunt, oxidative branch"/>
    <property type="evidence" value="ECO:0007669"/>
    <property type="project" value="TreeGrafter"/>
</dbReference>
<evidence type="ECO:0000256" key="5">
    <source>
        <dbReference type="ARBA" id="ARBA00023002"/>
    </source>
</evidence>
<dbReference type="SUPFAM" id="SSF55347">
    <property type="entry name" value="Glyceraldehyde-3-phosphate dehydrogenase-like, C-terminal domain"/>
    <property type="match status" value="1"/>
</dbReference>